<dbReference type="Proteomes" id="UP000433382">
    <property type="component" value="Unassembled WGS sequence"/>
</dbReference>
<dbReference type="AlphaFoldDB" id="A0A174QRK1"/>
<dbReference type="CDD" id="cd14948">
    <property type="entry name" value="BACON"/>
    <property type="match status" value="2"/>
</dbReference>
<dbReference type="InterPro" id="IPR008979">
    <property type="entry name" value="Galactose-bd-like_sf"/>
</dbReference>
<dbReference type="Gene3D" id="1.10.390.30">
    <property type="entry name" value="Peptidase M60, enhancin-like domain 3"/>
    <property type="match status" value="1"/>
</dbReference>
<sequence>MKILPTLLLMLLPFYVFGVYGCSDDNSGDEQIQKFTLAEVDLQQNFTKEKGELSIPVSTTLDASRWDVASNQDWCIAAKDLSTSKPSIKILVKASEEPEIREAVVTVKSLVKNYEIHVKQLGYGPALLVKSSVSTLEAEGGEVIVTVTSNIEYAVEKSAEGDWLQAVEAPATRALVSKNYPYHAAANPLYEARTVTLTFTAYEDSLLQETLTLTQKKKASESSDVEVEGDVKLTPISAVASELQPGYGIEHTYDGKFDEKHYHSPWGQEAHFPVTLEYEFDGTRDLDYILYHSRSGNGNFGKLKIYTASVEMPEYQLQGNYDFQMQNNASRVVFSQRVKKVTKVKFAVESGAGNFVSCSEMEFFQKNPDNKLEQQLLAVFTDITCSELKPEATLEQINQLPGYFVNLATQLKNGTYDAWEKEFRIQDYQAYSDINVWADRLMTKHYSCLDNLTGIAVEANDEIIVLVGNTHGYPVALQCIGEETTSFGEEKNYVQTAASGDIYFLKEGVNKITIRNRGQLFVMYTADLQSNPTSIRIHIPLGSGQVTGYFDLQRHQTNEKYAELLSKATDKYFGVKGEKMIFYFHRSEMLKHVRTEILSAIHLWDNIVEWEQSLMGIDKMHANQFNNHLFAISPEGAYMWASDYRIAFVYTYLDNILLYDKVMLAEDNAWGPAHEIGHVHQLAIDWMGSTESSNNLFSNYIIYQLGKYKSRGRGLDYLAECVYGQNQAWYNMGSATHQGEDTEIHMRMNWQLWLYYELCKGHDKKPMVWPKIFELMRTTYQHVPTHQPGQRQMAFVKAVCDATQEDLTEFFETWGFFKAVDAPIEQYGQAQYTVTEQMICETKAYIQNKKYPKAAPIQYIEDRKRDFFPSSDPRAQESGDVGYYEVFKNHTKISKVPTYTLSSSHQGATIRVSDGEEAVAFEVRENEANSRLLYFSNSFTFTVPSKVYQSSAKVYAVQADGQRILLTAR</sequence>
<evidence type="ECO:0000313" key="8">
    <source>
        <dbReference type="Proteomes" id="UP000524321"/>
    </source>
</evidence>
<evidence type="ECO:0000313" key="3">
    <source>
        <dbReference type="EMBL" id="MDB0853375.1"/>
    </source>
</evidence>
<dbReference type="EMBL" id="WCZM01000057">
    <property type="protein sequence ID" value="KAB3562038.1"/>
    <property type="molecule type" value="Genomic_DNA"/>
</dbReference>
<dbReference type="Gene3D" id="2.60.120.1250">
    <property type="entry name" value="Peptidase M60, enhancin-like domain 1"/>
    <property type="match status" value="1"/>
</dbReference>
<dbReference type="Pfam" id="PF18630">
    <property type="entry name" value="Peptidase_M60_C"/>
    <property type="match status" value="1"/>
</dbReference>
<dbReference type="Pfam" id="PF19190">
    <property type="entry name" value="BACON_2"/>
    <property type="match status" value="1"/>
</dbReference>
<dbReference type="PROSITE" id="PS51723">
    <property type="entry name" value="PEPTIDASE_M60"/>
    <property type="match status" value="1"/>
</dbReference>
<dbReference type="Proteomes" id="UP000524321">
    <property type="component" value="Unassembled WGS sequence"/>
</dbReference>
<reference evidence="3" key="5">
    <citation type="submission" date="2023-01" db="EMBL/GenBank/DDBJ databases">
        <title>Human gut microbiome strain richness.</title>
        <authorList>
            <person name="Chen-Liaw A."/>
        </authorList>
    </citation>
    <scope>NUCLEOTIDE SEQUENCE</scope>
    <source>
        <strain evidence="3">H9_m1001271B151109d0_201107</strain>
    </source>
</reference>
<reference evidence="5 8" key="3">
    <citation type="submission" date="2020-04" db="EMBL/GenBank/DDBJ databases">
        <authorList>
            <person name="Pieper L."/>
        </authorList>
    </citation>
    <scope>NUCLEOTIDE SEQUENCE [LARGE SCALE GENOMIC DNA]</scope>
    <source>
        <strain evidence="5 8">B33</strain>
    </source>
</reference>
<dbReference type="InterPro" id="IPR031161">
    <property type="entry name" value="Peptidase_M60_dom"/>
</dbReference>
<dbReference type="Pfam" id="PF13402">
    <property type="entry name" value="Peptidase_M60"/>
    <property type="match status" value="1"/>
</dbReference>
<dbReference type="PROSITE" id="PS51257">
    <property type="entry name" value="PROKAR_LIPOPROTEIN"/>
    <property type="match status" value="1"/>
</dbReference>
<organism evidence="2 6">
    <name type="scientific">Phocaeicola vulgatus</name>
    <name type="common">Bacteroides vulgatus</name>
    <dbReference type="NCBI Taxonomy" id="821"/>
    <lineage>
        <taxon>Bacteria</taxon>
        <taxon>Pseudomonadati</taxon>
        <taxon>Bacteroidota</taxon>
        <taxon>Bacteroidia</taxon>
        <taxon>Bacteroidales</taxon>
        <taxon>Bacteroidaceae</taxon>
        <taxon>Phocaeicola</taxon>
    </lineage>
</organism>
<name>A0A174QRK1_PHOVU</name>
<dbReference type="Gene3D" id="2.60.40.10">
    <property type="entry name" value="Immunoglobulins"/>
    <property type="match status" value="2"/>
</dbReference>
<dbReference type="InterPro" id="IPR041333">
    <property type="entry name" value="M60_C"/>
</dbReference>
<evidence type="ECO:0000313" key="4">
    <source>
        <dbReference type="EMBL" id="MSS49489.1"/>
    </source>
</evidence>
<dbReference type="Pfam" id="PF13004">
    <property type="entry name" value="BACON"/>
    <property type="match status" value="1"/>
</dbReference>
<dbReference type="PANTHER" id="PTHR15730">
    <property type="entry name" value="EXPERIMENTAL AUTOIMMUNE PROSTATITIS ANTIGEN 2-RELATED"/>
    <property type="match status" value="1"/>
</dbReference>
<reference evidence="4 7" key="2">
    <citation type="submission" date="2019-09" db="EMBL/GenBank/DDBJ databases">
        <title>In-depth cultivation of the pig gut microbiome towards novel bacterial diversity and tailored functional studies.</title>
        <authorList>
            <person name="Wylensek D."/>
            <person name="Hitch T.C.A."/>
            <person name="Clavel T."/>
        </authorList>
    </citation>
    <scope>NUCLEOTIDE SEQUENCE [LARGE SCALE GENOMIC DNA]</scope>
    <source>
        <strain evidence="4 7">WCA-389-WT-3C</strain>
    </source>
</reference>
<accession>A0A174QRK1</accession>
<dbReference type="InterPro" id="IPR013783">
    <property type="entry name" value="Ig-like_fold"/>
</dbReference>
<evidence type="ECO:0000313" key="2">
    <source>
        <dbReference type="EMBL" id="KAB3562038.1"/>
    </source>
</evidence>
<dbReference type="PANTHER" id="PTHR15730:SF5">
    <property type="entry name" value="SI:CH211-210B2.2-RELATED"/>
    <property type="match status" value="1"/>
</dbReference>
<dbReference type="SUPFAM" id="SSF49785">
    <property type="entry name" value="Galactose-binding domain-like"/>
    <property type="match status" value="1"/>
</dbReference>
<dbReference type="InterPro" id="IPR024361">
    <property type="entry name" value="BACON"/>
</dbReference>
<dbReference type="EMBL" id="VULU01000029">
    <property type="protein sequence ID" value="MSS49489.1"/>
    <property type="molecule type" value="Genomic_DNA"/>
</dbReference>
<feature type="domain" description="Peptidase M60" evidence="1">
    <location>
        <begin position="448"/>
        <end position="757"/>
    </location>
</feature>
<dbReference type="Proteomes" id="UP001210999">
    <property type="component" value="Unassembled WGS sequence"/>
</dbReference>
<reference evidence="5 8" key="4">
    <citation type="submission" date="2020-07" db="EMBL/GenBank/DDBJ databases">
        <title>Bacterial metabolism rescues the inhibition of intestinal drug absorption by food and drug additives.</title>
        <authorList>
            <person name="Zou L."/>
            <person name="Spanogiannopoulos P."/>
            <person name="Chien H.-C."/>
            <person name="Pieper L.M."/>
            <person name="Cai W."/>
            <person name="Khuri N."/>
            <person name="Pottel J."/>
            <person name="Vora B."/>
            <person name="Ni Z."/>
            <person name="Tsakalozou E."/>
            <person name="Zhang W."/>
            <person name="Shoichet B.K."/>
            <person name="Giacomini K.M."/>
            <person name="Turnbaugh P.J."/>
        </authorList>
    </citation>
    <scope>NUCLEOTIDE SEQUENCE [LARGE SCALE GENOMIC DNA]</scope>
    <source>
        <strain evidence="5 8">B33</strain>
    </source>
</reference>
<dbReference type="SMART" id="SM01276">
    <property type="entry name" value="M60-like"/>
    <property type="match status" value="1"/>
</dbReference>
<protein>
    <submittedName>
        <fullName evidence="2">Carbohydrate-binding protein</fullName>
    </submittedName>
    <submittedName>
        <fullName evidence="3">M60 family metallopeptidase</fullName>
    </submittedName>
</protein>
<dbReference type="EMBL" id="JAQKEI010000027">
    <property type="protein sequence ID" value="MDB0853375.1"/>
    <property type="molecule type" value="Genomic_DNA"/>
</dbReference>
<evidence type="ECO:0000313" key="7">
    <source>
        <dbReference type="Proteomes" id="UP000460950"/>
    </source>
</evidence>
<dbReference type="InterPro" id="IPR051244">
    <property type="entry name" value="TCAF"/>
</dbReference>
<dbReference type="Gene3D" id="3.40.390.80">
    <property type="entry name" value="Peptidase M60, enhancin-like domain 2"/>
    <property type="match status" value="1"/>
</dbReference>
<reference evidence="2 6" key="1">
    <citation type="journal article" date="2019" name="Nat. Med.">
        <title>A library of human gut bacterial isolates paired with longitudinal multiomics data enables mechanistic microbiome research.</title>
        <authorList>
            <person name="Poyet M."/>
            <person name="Groussin M."/>
            <person name="Gibbons S.M."/>
            <person name="Avila-Pacheco J."/>
            <person name="Jiang X."/>
            <person name="Kearney S.M."/>
            <person name="Perrotta A.R."/>
            <person name="Berdy B."/>
            <person name="Zhao S."/>
            <person name="Lieberman T.D."/>
            <person name="Swanson P.K."/>
            <person name="Smith M."/>
            <person name="Roesemann S."/>
            <person name="Alexander J.E."/>
            <person name="Rich S.A."/>
            <person name="Livny J."/>
            <person name="Vlamakis H."/>
            <person name="Clish C."/>
            <person name="Bullock K."/>
            <person name="Deik A."/>
            <person name="Scott J."/>
            <person name="Pierce K.A."/>
            <person name="Xavier R.J."/>
            <person name="Alm E.J."/>
        </authorList>
    </citation>
    <scope>NUCLEOTIDE SEQUENCE [LARGE SCALE GENOMIC DNA]</scope>
    <source>
        <strain evidence="2 6">BIOML-A73</strain>
    </source>
</reference>
<dbReference type="Gene3D" id="2.60.120.260">
    <property type="entry name" value="Galactose-binding domain-like"/>
    <property type="match status" value="1"/>
</dbReference>
<evidence type="ECO:0000259" key="1">
    <source>
        <dbReference type="PROSITE" id="PS51723"/>
    </source>
</evidence>
<dbReference type="EMBL" id="JABWDJ010000051">
    <property type="protein sequence ID" value="NVB74456.1"/>
    <property type="molecule type" value="Genomic_DNA"/>
</dbReference>
<proteinExistence type="predicted"/>
<dbReference type="InterPro" id="IPR042279">
    <property type="entry name" value="Pep_M60_3"/>
</dbReference>
<dbReference type="RefSeq" id="WP_057279444.1">
    <property type="nucleotide sequence ID" value="NZ_CP096965.1"/>
</dbReference>
<comment type="caution">
    <text evidence="2">The sequence shown here is derived from an EMBL/GenBank/DDBJ whole genome shotgun (WGS) entry which is preliminary data.</text>
</comment>
<dbReference type="Proteomes" id="UP000460950">
    <property type="component" value="Unassembled WGS sequence"/>
</dbReference>
<evidence type="ECO:0000313" key="6">
    <source>
        <dbReference type="Proteomes" id="UP000433382"/>
    </source>
</evidence>
<evidence type="ECO:0000313" key="5">
    <source>
        <dbReference type="EMBL" id="NVB74456.1"/>
    </source>
</evidence>
<gene>
    <name evidence="4" type="ORF">FYJ30_14620</name>
    <name evidence="2" type="ORF">GAY01_22670</name>
    <name evidence="5" type="ORF">HUV05_13145</name>
    <name evidence="3" type="ORF">PL594_17890</name>
</gene>